<dbReference type="Pfam" id="PF01872">
    <property type="entry name" value="RibD_C"/>
    <property type="match status" value="1"/>
</dbReference>
<dbReference type="AlphaFoldDB" id="A0A1V8TSA7"/>
<evidence type="ECO:0000256" key="8">
    <source>
        <dbReference type="ARBA" id="ARBA00023002"/>
    </source>
</evidence>
<evidence type="ECO:0000259" key="13">
    <source>
        <dbReference type="Pfam" id="PF01872"/>
    </source>
</evidence>
<evidence type="ECO:0000256" key="6">
    <source>
        <dbReference type="ARBA" id="ARBA00022619"/>
    </source>
</evidence>
<accession>A0A1V8TSA7</accession>
<protein>
    <recommendedName>
        <fullName evidence="5">2,5-diamino-6-ribosylamino-4(3H)-pyrimidinone 5'-phosphate reductase</fullName>
        <ecNumber evidence="4">1.1.1.302</ecNumber>
    </recommendedName>
    <alternativeName>
        <fullName evidence="10">2,5-diamino-6-(5-phospho-D-ribosylamino)pyrimidin-4(3H)-one reductase</fullName>
    </alternativeName>
    <alternativeName>
        <fullName evidence="9">2,5-diamino-6-ribitylamino-4(3H)-pyrimidinone 5'-phosphate synthase</fullName>
    </alternativeName>
</protein>
<comment type="similarity">
    <text evidence="3">Belongs to the HTP reductase family.</text>
</comment>
<evidence type="ECO:0000313" key="15">
    <source>
        <dbReference type="Proteomes" id="UP000192596"/>
    </source>
</evidence>
<keyword evidence="6" id="KW-0686">Riboflavin biosynthesis</keyword>
<dbReference type="InterPro" id="IPR050765">
    <property type="entry name" value="Riboflavin_Biosynth_HTPR"/>
</dbReference>
<comment type="function">
    <text evidence="1">Catalyzes an early step in riboflavin biosynthesis, the NADPH-dependent reduction of the ribose side chain of 2,5-diamino-6-ribosylamino-4(3H)-pyrimidinone 5'-phosphate, yielding 2,5-diamino-6-ribitylamino-4(3H)-pyrimidinone 5'-phosphate.</text>
</comment>
<dbReference type="InterPro" id="IPR024072">
    <property type="entry name" value="DHFR-like_dom_sf"/>
</dbReference>
<keyword evidence="7" id="KW-0521">NADP</keyword>
<comment type="caution">
    <text evidence="14">The sequence shown here is derived from an EMBL/GenBank/DDBJ whole genome shotgun (WGS) entry which is preliminary data.</text>
</comment>
<sequence>MSETLSLSSEDLAFLGPYIPPSGPQHSQEPNASSKLPFTSLTYACSLDGRISLAPGTRTALSGPESKSLTHYLRLHHDAILVGVGTAIADNPSLNCRYPGAALEDQPRPVIVDPRARWGRDGEVVRLVGEGKGLEPWVLVGKGVKEAAGLGSGRVEVLTLDAAMAESPHFAWRDVLKSLAMRGIRSVMIEGGASVINDLLANERDLIDAVIVTVAPTWLGEGAVAASPAKSVAAMTDVKWRQFGADAVVCGRLPK</sequence>
<dbReference type="Proteomes" id="UP000192596">
    <property type="component" value="Unassembled WGS sequence"/>
</dbReference>
<evidence type="ECO:0000256" key="1">
    <source>
        <dbReference type="ARBA" id="ARBA00003555"/>
    </source>
</evidence>
<evidence type="ECO:0000256" key="4">
    <source>
        <dbReference type="ARBA" id="ARBA00012851"/>
    </source>
</evidence>
<dbReference type="InParanoid" id="A0A1V8TSA7"/>
<comment type="catalytic activity">
    <reaction evidence="11">
        <text>2,5-diamino-6-(1-D-ribitylamino)pyrimidin-4(3H)-one 5'-phosphate + NAD(+) = 2,5-diamino-6-(1-D-ribosylamino)pyrimidin-4(3H)-one 5'-phosphate + NADH + H(+)</text>
        <dbReference type="Rhea" id="RHEA:27274"/>
        <dbReference type="ChEBI" id="CHEBI:15378"/>
        <dbReference type="ChEBI" id="CHEBI:57540"/>
        <dbReference type="ChEBI" id="CHEBI:57945"/>
        <dbReference type="ChEBI" id="CHEBI:58890"/>
        <dbReference type="ChEBI" id="CHEBI:59545"/>
        <dbReference type="EC" id="1.1.1.302"/>
    </reaction>
</comment>
<evidence type="ECO:0000256" key="12">
    <source>
        <dbReference type="ARBA" id="ARBA00049020"/>
    </source>
</evidence>
<dbReference type="Gene3D" id="3.40.430.10">
    <property type="entry name" value="Dihydrofolate Reductase, subunit A"/>
    <property type="match status" value="1"/>
</dbReference>
<dbReference type="InterPro" id="IPR002734">
    <property type="entry name" value="RibDG_C"/>
</dbReference>
<dbReference type="EC" id="1.1.1.302" evidence="4"/>
<name>A0A1V8TSA7_9PEZI</name>
<organism evidence="14 15">
    <name type="scientific">Cryoendolithus antarcticus</name>
    <dbReference type="NCBI Taxonomy" id="1507870"/>
    <lineage>
        <taxon>Eukaryota</taxon>
        <taxon>Fungi</taxon>
        <taxon>Dikarya</taxon>
        <taxon>Ascomycota</taxon>
        <taxon>Pezizomycotina</taxon>
        <taxon>Dothideomycetes</taxon>
        <taxon>Dothideomycetidae</taxon>
        <taxon>Cladosporiales</taxon>
        <taxon>Cladosporiaceae</taxon>
        <taxon>Cryoendolithus</taxon>
    </lineage>
</organism>
<gene>
    <name evidence="14" type="ORF">B0A48_01122</name>
</gene>
<evidence type="ECO:0000256" key="10">
    <source>
        <dbReference type="ARBA" id="ARBA00031630"/>
    </source>
</evidence>
<dbReference type="PANTHER" id="PTHR38011:SF7">
    <property type="entry name" value="2,5-DIAMINO-6-RIBOSYLAMINO-4(3H)-PYRIMIDINONE 5'-PHOSPHATE REDUCTASE"/>
    <property type="match status" value="1"/>
</dbReference>
<keyword evidence="15" id="KW-1185">Reference proteome</keyword>
<dbReference type="STRING" id="1507870.A0A1V8TSA7"/>
<feature type="domain" description="Bacterial bifunctional deaminase-reductase C-terminal" evidence="13">
    <location>
        <begin position="38"/>
        <end position="248"/>
    </location>
</feature>
<comment type="catalytic activity">
    <reaction evidence="12">
        <text>2,5-diamino-6-(1-D-ribitylamino)pyrimidin-4(3H)-one 5'-phosphate + NADP(+) = 2,5-diamino-6-(1-D-ribosylamino)pyrimidin-4(3H)-one 5'-phosphate + NADPH + H(+)</text>
        <dbReference type="Rhea" id="RHEA:27278"/>
        <dbReference type="ChEBI" id="CHEBI:15378"/>
        <dbReference type="ChEBI" id="CHEBI:57783"/>
        <dbReference type="ChEBI" id="CHEBI:58349"/>
        <dbReference type="ChEBI" id="CHEBI:58890"/>
        <dbReference type="ChEBI" id="CHEBI:59545"/>
        <dbReference type="EC" id="1.1.1.302"/>
    </reaction>
</comment>
<comment type="pathway">
    <text evidence="2">Cofactor biosynthesis; riboflavin biosynthesis.</text>
</comment>
<dbReference type="FunCoup" id="A0A1V8TSA7">
    <property type="interactions" value="213"/>
</dbReference>
<dbReference type="OrthoDB" id="5432at2759"/>
<evidence type="ECO:0000313" key="14">
    <source>
        <dbReference type="EMBL" id="OQO14246.1"/>
    </source>
</evidence>
<evidence type="ECO:0000256" key="11">
    <source>
        <dbReference type="ARBA" id="ARBA00047550"/>
    </source>
</evidence>
<evidence type="ECO:0000256" key="2">
    <source>
        <dbReference type="ARBA" id="ARBA00005104"/>
    </source>
</evidence>
<evidence type="ECO:0000256" key="3">
    <source>
        <dbReference type="ARBA" id="ARBA00009723"/>
    </source>
</evidence>
<reference evidence="15" key="1">
    <citation type="submission" date="2017-03" db="EMBL/GenBank/DDBJ databases">
        <title>Genomes of endolithic fungi from Antarctica.</title>
        <authorList>
            <person name="Coleine C."/>
            <person name="Masonjones S."/>
            <person name="Stajich J.E."/>
        </authorList>
    </citation>
    <scope>NUCLEOTIDE SEQUENCE [LARGE SCALE GENOMIC DNA]</scope>
    <source>
        <strain evidence="15">CCFEE 5527</strain>
    </source>
</reference>
<proteinExistence type="inferred from homology"/>
<dbReference type="GO" id="GO:0008703">
    <property type="term" value="F:5-amino-6-(5-phosphoribosylamino)uracil reductase activity"/>
    <property type="evidence" value="ECO:0007669"/>
    <property type="project" value="InterPro"/>
</dbReference>
<keyword evidence="8" id="KW-0560">Oxidoreductase</keyword>
<dbReference type="EMBL" id="NAJO01000002">
    <property type="protein sequence ID" value="OQO14246.1"/>
    <property type="molecule type" value="Genomic_DNA"/>
</dbReference>
<evidence type="ECO:0000256" key="9">
    <source>
        <dbReference type="ARBA" id="ARBA00030073"/>
    </source>
</evidence>
<evidence type="ECO:0000256" key="7">
    <source>
        <dbReference type="ARBA" id="ARBA00022857"/>
    </source>
</evidence>
<dbReference type="PANTHER" id="PTHR38011">
    <property type="entry name" value="DIHYDROFOLATE REDUCTASE FAMILY PROTEIN (AFU_ORTHOLOGUE AFUA_8G06820)"/>
    <property type="match status" value="1"/>
</dbReference>
<dbReference type="GO" id="GO:0009231">
    <property type="term" value="P:riboflavin biosynthetic process"/>
    <property type="evidence" value="ECO:0007669"/>
    <property type="project" value="UniProtKB-KW"/>
</dbReference>
<evidence type="ECO:0000256" key="5">
    <source>
        <dbReference type="ARBA" id="ARBA00015035"/>
    </source>
</evidence>
<dbReference type="SUPFAM" id="SSF53597">
    <property type="entry name" value="Dihydrofolate reductase-like"/>
    <property type="match status" value="1"/>
</dbReference>